<reference evidence="1 2" key="1">
    <citation type="submission" date="2019-06" db="EMBL/GenBank/DDBJ databases">
        <title>WGS assembly of Gossypium darwinii.</title>
        <authorList>
            <person name="Chen Z.J."/>
            <person name="Sreedasyam A."/>
            <person name="Ando A."/>
            <person name="Song Q."/>
            <person name="De L."/>
            <person name="Hulse-Kemp A."/>
            <person name="Ding M."/>
            <person name="Ye W."/>
            <person name="Kirkbride R."/>
            <person name="Jenkins J."/>
            <person name="Plott C."/>
            <person name="Lovell J."/>
            <person name="Lin Y.-M."/>
            <person name="Vaughn R."/>
            <person name="Liu B."/>
            <person name="Li W."/>
            <person name="Simpson S."/>
            <person name="Scheffler B."/>
            <person name="Saski C."/>
            <person name="Grover C."/>
            <person name="Hu G."/>
            <person name="Conover J."/>
            <person name="Carlson J."/>
            <person name="Shu S."/>
            <person name="Boston L."/>
            <person name="Williams M."/>
            <person name="Peterson D."/>
            <person name="Mcgee K."/>
            <person name="Jones D."/>
            <person name="Wendel J."/>
            <person name="Stelly D."/>
            <person name="Grimwood J."/>
            <person name="Schmutz J."/>
        </authorList>
    </citation>
    <scope>NUCLEOTIDE SEQUENCE [LARGE SCALE GENOMIC DNA]</scope>
    <source>
        <strain evidence="1">1808015.09</strain>
    </source>
</reference>
<keyword evidence="2" id="KW-1185">Reference proteome</keyword>
<dbReference type="Proteomes" id="UP000323506">
    <property type="component" value="Chromosome D02"/>
</dbReference>
<evidence type="ECO:0000313" key="1">
    <source>
        <dbReference type="EMBL" id="TYG79946.1"/>
    </source>
</evidence>
<evidence type="ECO:0000313" key="2">
    <source>
        <dbReference type="Proteomes" id="UP000323506"/>
    </source>
</evidence>
<dbReference type="AlphaFoldDB" id="A0A5D2DI41"/>
<dbReference type="EMBL" id="CM017702">
    <property type="protein sequence ID" value="TYG79946.1"/>
    <property type="molecule type" value="Genomic_DNA"/>
</dbReference>
<proteinExistence type="predicted"/>
<name>A0A5D2DI41_GOSDA</name>
<gene>
    <name evidence="1" type="ORF">ES288_D02G177800v1</name>
</gene>
<protein>
    <submittedName>
        <fullName evidence="1">Uncharacterized protein</fullName>
    </submittedName>
</protein>
<organism evidence="1 2">
    <name type="scientific">Gossypium darwinii</name>
    <name type="common">Darwin's cotton</name>
    <name type="synonym">Gossypium barbadense var. darwinii</name>
    <dbReference type="NCBI Taxonomy" id="34276"/>
    <lineage>
        <taxon>Eukaryota</taxon>
        <taxon>Viridiplantae</taxon>
        <taxon>Streptophyta</taxon>
        <taxon>Embryophyta</taxon>
        <taxon>Tracheophyta</taxon>
        <taxon>Spermatophyta</taxon>
        <taxon>Magnoliopsida</taxon>
        <taxon>eudicotyledons</taxon>
        <taxon>Gunneridae</taxon>
        <taxon>Pentapetalae</taxon>
        <taxon>rosids</taxon>
        <taxon>malvids</taxon>
        <taxon>Malvales</taxon>
        <taxon>Malvaceae</taxon>
        <taxon>Malvoideae</taxon>
        <taxon>Gossypium</taxon>
    </lineage>
</organism>
<sequence length="110" mass="11924">MVYHLSSPPPYSQISSKTKIPRCLVVCRSPPLPVQHRCSLTVVSTLTTTLSPASFVTNAQLISSAGPPQISSSLIPIAYFLSLRLLPASIIIAGLRTQIQLRCVPYLVNH</sequence>
<accession>A0A5D2DI41</accession>